<dbReference type="EMBL" id="LR899011">
    <property type="protein sequence ID" value="CAD7083932.1"/>
    <property type="molecule type" value="Genomic_DNA"/>
</dbReference>
<evidence type="ECO:0000256" key="1">
    <source>
        <dbReference type="ARBA" id="ARBA00004370"/>
    </source>
</evidence>
<keyword evidence="2" id="KW-0813">Transport</keyword>
<feature type="transmembrane region" description="Helical" evidence="6">
    <location>
        <begin position="408"/>
        <end position="428"/>
    </location>
</feature>
<dbReference type="AlphaFoldDB" id="A0A7R8UPY7"/>
<feature type="domain" description="Amino acid transporter transmembrane" evidence="7">
    <location>
        <begin position="2"/>
        <end position="348"/>
    </location>
</feature>
<feature type="transmembrane region" description="Helical" evidence="6">
    <location>
        <begin position="317"/>
        <end position="338"/>
    </location>
</feature>
<proteinExistence type="predicted"/>
<dbReference type="Proteomes" id="UP000594454">
    <property type="component" value="Chromosome 3"/>
</dbReference>
<dbReference type="Pfam" id="PF01490">
    <property type="entry name" value="Aa_trans"/>
    <property type="match status" value="1"/>
</dbReference>
<dbReference type="OrthoDB" id="422187at2759"/>
<evidence type="ECO:0000256" key="5">
    <source>
        <dbReference type="ARBA" id="ARBA00023136"/>
    </source>
</evidence>
<protein>
    <recommendedName>
        <fullName evidence="7">Amino acid transporter transmembrane domain-containing protein</fullName>
    </recommendedName>
</protein>
<organism evidence="8 9">
    <name type="scientific">Hermetia illucens</name>
    <name type="common">Black soldier fly</name>
    <dbReference type="NCBI Taxonomy" id="343691"/>
    <lineage>
        <taxon>Eukaryota</taxon>
        <taxon>Metazoa</taxon>
        <taxon>Ecdysozoa</taxon>
        <taxon>Arthropoda</taxon>
        <taxon>Hexapoda</taxon>
        <taxon>Insecta</taxon>
        <taxon>Pterygota</taxon>
        <taxon>Neoptera</taxon>
        <taxon>Endopterygota</taxon>
        <taxon>Diptera</taxon>
        <taxon>Brachycera</taxon>
        <taxon>Stratiomyomorpha</taxon>
        <taxon>Stratiomyidae</taxon>
        <taxon>Hermetiinae</taxon>
        <taxon>Hermetia</taxon>
    </lineage>
</organism>
<comment type="subcellular location">
    <subcellularLocation>
        <location evidence="1">Membrane</location>
    </subcellularLocation>
</comment>
<dbReference type="InterPro" id="IPR013057">
    <property type="entry name" value="AA_transpt_TM"/>
</dbReference>
<evidence type="ECO:0000313" key="8">
    <source>
        <dbReference type="EMBL" id="CAD7083932.1"/>
    </source>
</evidence>
<evidence type="ECO:0000256" key="4">
    <source>
        <dbReference type="ARBA" id="ARBA00022989"/>
    </source>
</evidence>
<dbReference type="GO" id="GO:0016020">
    <property type="term" value="C:membrane"/>
    <property type="evidence" value="ECO:0007669"/>
    <property type="project" value="UniProtKB-SubCell"/>
</dbReference>
<evidence type="ECO:0000256" key="2">
    <source>
        <dbReference type="ARBA" id="ARBA00022448"/>
    </source>
</evidence>
<feature type="transmembrane region" description="Helical" evidence="6">
    <location>
        <begin position="65"/>
        <end position="88"/>
    </location>
</feature>
<feature type="transmembrane region" description="Helical" evidence="6">
    <location>
        <begin position="251"/>
        <end position="274"/>
    </location>
</feature>
<accession>A0A7R8UPY7</accession>
<dbReference type="PANTHER" id="PTHR48017">
    <property type="entry name" value="OS05G0424000 PROTEIN-RELATED"/>
    <property type="match status" value="1"/>
</dbReference>
<evidence type="ECO:0000256" key="6">
    <source>
        <dbReference type="SAM" id="Phobius"/>
    </source>
</evidence>
<feature type="transmembrane region" description="Helical" evidence="6">
    <location>
        <begin position="212"/>
        <end position="236"/>
    </location>
</feature>
<evidence type="ECO:0000259" key="7">
    <source>
        <dbReference type="Pfam" id="PF01490"/>
    </source>
</evidence>
<name>A0A7R8UPY7_HERIL</name>
<feature type="transmembrane region" description="Helical" evidence="6">
    <location>
        <begin position="12"/>
        <end position="39"/>
    </location>
</feature>
<dbReference type="InParanoid" id="A0A7R8UPY7"/>
<feature type="transmembrane region" description="Helical" evidence="6">
    <location>
        <begin position="294"/>
        <end position="311"/>
    </location>
</feature>
<keyword evidence="5 6" id="KW-0472">Membrane</keyword>
<feature type="transmembrane region" description="Helical" evidence="6">
    <location>
        <begin position="109"/>
        <end position="128"/>
    </location>
</feature>
<reference evidence="8 9" key="1">
    <citation type="submission" date="2020-11" db="EMBL/GenBank/DDBJ databases">
        <authorList>
            <person name="Wallbank WR R."/>
            <person name="Pardo Diaz C."/>
            <person name="Kozak K."/>
            <person name="Martin S."/>
            <person name="Jiggins C."/>
            <person name="Moest M."/>
            <person name="Warren A I."/>
            <person name="Generalovic N T."/>
            <person name="Byers J.R.P. K."/>
            <person name="Montejo-Kovacevich G."/>
            <person name="Yen C E."/>
        </authorList>
    </citation>
    <scope>NUCLEOTIDE SEQUENCE [LARGE SCALE GENOMIC DNA]</scope>
</reference>
<sequence>MSLPGPIIQCGIYGIPLVLMFAIVQIYTATLLGRCWIIAERLDPSIVKKSRYPYAAIAEMTYGKYMSILVTILLDLTIFGAGIPNLLVASENLQLLSQQVSDGKVNISFCYLLIVIGFCLCPLMWLGSPKNIKNVAIISVFTVSITAILLWYCIGVVPMHRNRRRNEIIKTEFPTTREILTAYGIMAFQFDIHPMLLTIQVDMQRKCQIGRAVCYGVIATLSMATISAGLCAYKFGARVPTNILDALPKSGILYAVILLVTIQLCLSSAVGTNALFQHIESMLGVSRDFTAKRCIIRSFLIAIEVLIGELLPRFDVIMGLIGGTLTGPLIFILPPLFYSKMSKLERKRNFEVQQRIIYERRPIYDDEIELSQDTFGRQFELPRSEDTVIIRTSFVWKMGRRIRRFLRILYSDCLLSILVLSLGLGATISSTYFNYFKIDEVVADIWYIREQPGIFTVDSDFLTANMPESFDWLIEQAARIVKFPAVYETDVQFWFSYIEVGRSKHSLGDSGKAM</sequence>
<keyword evidence="9" id="KW-1185">Reference proteome</keyword>
<keyword evidence="4 6" id="KW-1133">Transmembrane helix</keyword>
<feature type="transmembrane region" description="Helical" evidence="6">
    <location>
        <begin position="134"/>
        <end position="157"/>
    </location>
</feature>
<evidence type="ECO:0000313" key="9">
    <source>
        <dbReference type="Proteomes" id="UP000594454"/>
    </source>
</evidence>
<evidence type="ECO:0000256" key="3">
    <source>
        <dbReference type="ARBA" id="ARBA00022692"/>
    </source>
</evidence>
<gene>
    <name evidence="8" type="ORF">HERILL_LOCUS6855</name>
</gene>
<keyword evidence="3 6" id="KW-0812">Transmembrane</keyword>